<evidence type="ECO:0000313" key="1">
    <source>
        <dbReference type="EMBL" id="SVD72652.1"/>
    </source>
</evidence>
<dbReference type="EMBL" id="UINC01169225">
    <property type="protein sequence ID" value="SVD72652.1"/>
    <property type="molecule type" value="Genomic_DNA"/>
</dbReference>
<gene>
    <name evidence="1" type="ORF">METZ01_LOCUS425506</name>
</gene>
<dbReference type="AlphaFoldDB" id="A0A382XND7"/>
<sequence length="66" mass="7536">MQERPQFGIYLNSTDGEVVRINSPYWIPEEPDWVLLTDEVNATLLDIRTLASEKGLSTDAENIKWG</sequence>
<organism evidence="1">
    <name type="scientific">marine metagenome</name>
    <dbReference type="NCBI Taxonomy" id="408172"/>
    <lineage>
        <taxon>unclassified sequences</taxon>
        <taxon>metagenomes</taxon>
        <taxon>ecological metagenomes</taxon>
    </lineage>
</organism>
<proteinExistence type="predicted"/>
<name>A0A382XND7_9ZZZZ</name>
<protein>
    <submittedName>
        <fullName evidence="1">Uncharacterized protein</fullName>
    </submittedName>
</protein>
<reference evidence="1" key="1">
    <citation type="submission" date="2018-05" db="EMBL/GenBank/DDBJ databases">
        <authorList>
            <person name="Lanie J.A."/>
            <person name="Ng W.-L."/>
            <person name="Kazmierczak K.M."/>
            <person name="Andrzejewski T.M."/>
            <person name="Davidsen T.M."/>
            <person name="Wayne K.J."/>
            <person name="Tettelin H."/>
            <person name="Glass J.I."/>
            <person name="Rusch D."/>
            <person name="Podicherti R."/>
            <person name="Tsui H.-C.T."/>
            <person name="Winkler M.E."/>
        </authorList>
    </citation>
    <scope>NUCLEOTIDE SEQUENCE</scope>
</reference>
<accession>A0A382XND7</accession>
<feature type="non-terminal residue" evidence="1">
    <location>
        <position position="66"/>
    </location>
</feature>